<comment type="caution">
    <text evidence="2">The sequence shown here is derived from an EMBL/GenBank/DDBJ whole genome shotgun (WGS) entry which is preliminary data.</text>
</comment>
<evidence type="ECO:0000313" key="2">
    <source>
        <dbReference type="EMBL" id="EYC40318.1"/>
    </source>
</evidence>
<dbReference type="AlphaFoldDB" id="A0A016WMQ1"/>
<reference evidence="3" key="1">
    <citation type="journal article" date="2015" name="Nat. Genet.">
        <title>The genome and transcriptome of the zoonotic hookworm Ancylostoma ceylanicum identify infection-specific gene families.</title>
        <authorList>
            <person name="Schwarz E.M."/>
            <person name="Hu Y."/>
            <person name="Antoshechkin I."/>
            <person name="Miller M.M."/>
            <person name="Sternberg P.W."/>
            <person name="Aroian R.V."/>
        </authorList>
    </citation>
    <scope>NUCLEOTIDE SEQUENCE</scope>
    <source>
        <strain evidence="3">HY135</strain>
    </source>
</reference>
<evidence type="ECO:0000313" key="3">
    <source>
        <dbReference type="Proteomes" id="UP000024635"/>
    </source>
</evidence>
<gene>
    <name evidence="2" type="primary">Acey_s0619.g725</name>
    <name evidence="2" type="ORF">Y032_0619g725</name>
</gene>
<dbReference type="EMBL" id="JARK01000219">
    <property type="protein sequence ID" value="EYC40318.1"/>
    <property type="molecule type" value="Genomic_DNA"/>
</dbReference>
<proteinExistence type="predicted"/>
<organism evidence="2 3">
    <name type="scientific">Ancylostoma ceylanicum</name>
    <dbReference type="NCBI Taxonomy" id="53326"/>
    <lineage>
        <taxon>Eukaryota</taxon>
        <taxon>Metazoa</taxon>
        <taxon>Ecdysozoa</taxon>
        <taxon>Nematoda</taxon>
        <taxon>Chromadorea</taxon>
        <taxon>Rhabditida</taxon>
        <taxon>Rhabditina</taxon>
        <taxon>Rhabditomorpha</taxon>
        <taxon>Strongyloidea</taxon>
        <taxon>Ancylostomatidae</taxon>
        <taxon>Ancylostomatinae</taxon>
        <taxon>Ancylostoma</taxon>
    </lineage>
</organism>
<feature type="region of interest" description="Disordered" evidence="1">
    <location>
        <begin position="117"/>
        <end position="145"/>
    </location>
</feature>
<dbReference type="Proteomes" id="UP000024635">
    <property type="component" value="Unassembled WGS sequence"/>
</dbReference>
<accession>A0A016WMQ1</accession>
<keyword evidence="3" id="KW-1185">Reference proteome</keyword>
<name>A0A016WMQ1_9BILA</name>
<sequence length="171" mass="19538">MTIPTTNNYRNDIYLISIWSTSADTVSHYVFPRPYICASMTPGKFAPNIRKATRASPHLITLGGVHDEAKVGGQCACNWFNRTLILPIRTYLDELARDFTIPLCKFEREWGLVDVEGREGTAPPHPTLNRIGQQPRRARDRSHNEPHAQSIYLFDFRLFDTPNLIPVRKST</sequence>
<protein>
    <submittedName>
        <fullName evidence="2">Uncharacterized protein</fullName>
    </submittedName>
</protein>
<evidence type="ECO:0000256" key="1">
    <source>
        <dbReference type="SAM" id="MobiDB-lite"/>
    </source>
</evidence>